<evidence type="ECO:0000313" key="4">
    <source>
        <dbReference type="EMBL" id="CAD6916746.1"/>
    </source>
</evidence>
<dbReference type="CDD" id="cd00160">
    <property type="entry name" value="RhoGEF"/>
    <property type="match status" value="1"/>
</dbReference>
<dbReference type="GO" id="GO:0005737">
    <property type="term" value="C:cytoplasm"/>
    <property type="evidence" value="ECO:0007669"/>
    <property type="project" value="TreeGrafter"/>
</dbReference>
<proteinExistence type="predicted"/>
<dbReference type="PANTHER" id="PTHR12673">
    <property type="entry name" value="FACIOGENITAL DYSPLASIA PROTEIN"/>
    <property type="match status" value="1"/>
</dbReference>
<feature type="region of interest" description="Disordered" evidence="1">
    <location>
        <begin position="118"/>
        <end position="195"/>
    </location>
</feature>
<evidence type="ECO:0000259" key="2">
    <source>
        <dbReference type="PROSITE" id="PS50003"/>
    </source>
</evidence>
<feature type="compositionally biased region" description="Basic residues" evidence="1">
    <location>
        <begin position="176"/>
        <end position="190"/>
    </location>
</feature>
<dbReference type="InterPro" id="IPR051092">
    <property type="entry name" value="FYVE_RhoGEF_PH"/>
</dbReference>
<feature type="domain" description="DH" evidence="3">
    <location>
        <begin position="210"/>
        <end position="482"/>
    </location>
</feature>
<gene>
    <name evidence="4" type="ORF">JKILLFL_G7305</name>
</gene>
<dbReference type="AlphaFoldDB" id="A0A9N8QC73"/>
<dbReference type="SMART" id="SM00325">
    <property type="entry name" value="RhoGEF"/>
    <property type="match status" value="1"/>
</dbReference>
<feature type="compositionally biased region" description="Low complexity" evidence="1">
    <location>
        <begin position="818"/>
        <end position="828"/>
    </location>
</feature>
<name>A0A9N8QC73_9BASI</name>
<dbReference type="InterPro" id="IPR035899">
    <property type="entry name" value="DBL_dom_sf"/>
</dbReference>
<evidence type="ECO:0000259" key="3">
    <source>
        <dbReference type="PROSITE" id="PS50010"/>
    </source>
</evidence>
<organism evidence="4 5">
    <name type="scientific">Tilletia laevis</name>
    <dbReference type="NCBI Taxonomy" id="157183"/>
    <lineage>
        <taxon>Eukaryota</taxon>
        <taxon>Fungi</taxon>
        <taxon>Dikarya</taxon>
        <taxon>Basidiomycota</taxon>
        <taxon>Ustilaginomycotina</taxon>
        <taxon>Exobasidiomycetes</taxon>
        <taxon>Tilletiales</taxon>
        <taxon>Tilletiaceae</taxon>
        <taxon>Tilletia</taxon>
    </lineage>
</organism>
<evidence type="ECO:0000256" key="1">
    <source>
        <dbReference type="SAM" id="MobiDB-lite"/>
    </source>
</evidence>
<dbReference type="PROSITE" id="PS50010">
    <property type="entry name" value="DH_2"/>
    <property type="match status" value="1"/>
</dbReference>
<dbReference type="SMART" id="SM00233">
    <property type="entry name" value="PH"/>
    <property type="match status" value="1"/>
</dbReference>
<dbReference type="SUPFAM" id="SSF48065">
    <property type="entry name" value="DBL homology domain (DH-domain)"/>
    <property type="match status" value="1"/>
</dbReference>
<dbReference type="InterPro" id="IPR011993">
    <property type="entry name" value="PH-like_dom_sf"/>
</dbReference>
<dbReference type="Gene3D" id="1.20.900.10">
    <property type="entry name" value="Dbl homology (DH) domain"/>
    <property type="match status" value="1"/>
</dbReference>
<dbReference type="PANTHER" id="PTHR12673:SF270">
    <property type="entry name" value="FYVE-TYPE DOMAIN-CONTAINING PROTEIN"/>
    <property type="match status" value="1"/>
</dbReference>
<dbReference type="Proteomes" id="UP000836404">
    <property type="component" value="Unassembled WGS sequence"/>
</dbReference>
<feature type="domain" description="PH" evidence="2">
    <location>
        <begin position="512"/>
        <end position="709"/>
    </location>
</feature>
<dbReference type="GO" id="GO:0005085">
    <property type="term" value="F:guanyl-nucleotide exchange factor activity"/>
    <property type="evidence" value="ECO:0007669"/>
    <property type="project" value="InterPro"/>
</dbReference>
<dbReference type="Gene3D" id="2.30.29.30">
    <property type="entry name" value="Pleckstrin-homology domain (PH domain)/Phosphotyrosine-binding domain (PTB)"/>
    <property type="match status" value="1"/>
</dbReference>
<feature type="compositionally biased region" description="Low complexity" evidence="1">
    <location>
        <begin position="154"/>
        <end position="165"/>
    </location>
</feature>
<dbReference type="PROSITE" id="PS50003">
    <property type="entry name" value="PH_DOMAIN"/>
    <property type="match status" value="1"/>
</dbReference>
<dbReference type="InterPro" id="IPR000219">
    <property type="entry name" value="DH_dom"/>
</dbReference>
<sequence>MAAKSSRGSSSSPNLPVLASSRPPSVASCGSQSSIERILSPTLLSPALASTLVAGRSAHGTNASSPASGAGLAAKRFIAPGAIAATGRRISLPNVPSMVNRVSMVSVASIESLPEDEALGAPLPHSPTLSDSSSSVASPRSDLRRFPALPPSPRLRSSLSISDSPPTSPDLPRPHQLQHSKSTNRPKSILKRSVTEPYGMGKEFEMLMTKRRFVAMELLDTERVYMQSLKLLDEHYLKPMQLASIGQPPPSKTSAPCPQLSKKTIAEIFGNFTNIFTLNKELLAQLERRLEAQQQPAIVVESAVPARPLSVDSSGDSSGSGSDINMPSSSSSSSVTPSASSAISDATSTSTGSRIAAQAWNPRDHLVGDILVPIAPFLSMYKLFAQQFSNSLARIDAERKQNDSFAKFLRAAESAAQAGRSGSGGFGLGFESHLLTIVQRITRYKMLVGDLVKFTPEGHADRPDLVKAFNLVSQIAHDCDDNIRTHEMVLVMVDLQRSLNGLTEPLIVPGRSLLKRGALLKTCRKNIQPRQFFLFTDCIMYASPTNGGLESSASAAWQAMVGAGLASVLGADWANGSSSLAGVSRKLAGPAHHGNHGSSAGGPAVSAFGARVRTHSASAAESGTNTTSMAPVNMQTHSLQFRAKIALQDCTVVSVDMTHHYHGGSSSASVSEGLMHAFELRTPEKSFALYAESQEAKDDWMSMIREAREAHMIARQTLRAEEDSIEAKRERRRSLYKDHQKTASNAAAAVAAGKSSALRLSMPLGSSLASIAAVRGEGGGGKAFPTLREGEPFPTVDAASGDGYPSGGGGPEQQIPESSSATAVAADSVGGGGGGVSGVVIRERHRLSSLQSIASAIPSPGSLGGLLSPAMAGGPNGTQPAKPLKMVEDYNAPVWVPDNHADKCASAVLPDSGV</sequence>
<protein>
    <recommendedName>
        <fullName evidence="6">DH domain-containing protein</fullName>
    </recommendedName>
</protein>
<evidence type="ECO:0008006" key="6">
    <source>
        <dbReference type="Google" id="ProtNLM"/>
    </source>
</evidence>
<comment type="caution">
    <text evidence="4">The sequence shown here is derived from an EMBL/GenBank/DDBJ whole genome shotgun (WGS) entry which is preliminary data.</text>
</comment>
<feature type="region of interest" description="Disordered" evidence="1">
    <location>
        <begin position="1"/>
        <end position="30"/>
    </location>
</feature>
<feature type="compositionally biased region" description="Low complexity" evidence="1">
    <location>
        <begin position="1"/>
        <end position="12"/>
    </location>
</feature>
<feature type="compositionally biased region" description="Low complexity" evidence="1">
    <location>
        <begin position="122"/>
        <end position="140"/>
    </location>
</feature>
<feature type="region of interest" description="Disordered" evidence="1">
    <location>
        <begin position="798"/>
        <end position="829"/>
    </location>
</feature>
<dbReference type="SUPFAM" id="SSF50729">
    <property type="entry name" value="PH domain-like"/>
    <property type="match status" value="1"/>
</dbReference>
<dbReference type="Pfam" id="PF00621">
    <property type="entry name" value="RhoGEF"/>
    <property type="match status" value="1"/>
</dbReference>
<dbReference type="InterPro" id="IPR001849">
    <property type="entry name" value="PH_domain"/>
</dbReference>
<dbReference type="EMBL" id="CAJHJF010001450">
    <property type="protein sequence ID" value="CAD6916746.1"/>
    <property type="molecule type" value="Genomic_DNA"/>
</dbReference>
<keyword evidence="5" id="KW-1185">Reference proteome</keyword>
<accession>A0A9N8QC73</accession>
<reference evidence="4 5" key="1">
    <citation type="submission" date="2020-10" db="EMBL/GenBank/DDBJ databases">
        <authorList>
            <person name="Sedaghatjoo S."/>
        </authorList>
    </citation>
    <scope>NUCLEOTIDE SEQUENCE [LARGE SCALE GENOMIC DNA]</scope>
    <source>
        <strain evidence="4 5">LLFL</strain>
    </source>
</reference>
<feature type="compositionally biased region" description="Low complexity" evidence="1">
    <location>
        <begin position="312"/>
        <end position="347"/>
    </location>
</feature>
<dbReference type="Pfam" id="PF00169">
    <property type="entry name" value="PH"/>
    <property type="match status" value="1"/>
</dbReference>
<feature type="region of interest" description="Disordered" evidence="1">
    <location>
        <begin position="308"/>
        <end position="347"/>
    </location>
</feature>
<evidence type="ECO:0000313" key="5">
    <source>
        <dbReference type="Proteomes" id="UP000836404"/>
    </source>
</evidence>